<dbReference type="PROSITE" id="PS00108">
    <property type="entry name" value="PROTEIN_KINASE_ST"/>
    <property type="match status" value="1"/>
</dbReference>
<dbReference type="EMBL" id="GG662299">
    <property type="protein sequence ID" value="EAS06202.3"/>
    <property type="molecule type" value="Genomic_DNA"/>
</dbReference>
<evidence type="ECO:0000313" key="12">
    <source>
        <dbReference type="EMBL" id="EAS06202.3"/>
    </source>
</evidence>
<dbReference type="PROSITE" id="PS50011">
    <property type="entry name" value="PROTEIN_KINASE_DOM"/>
    <property type="match status" value="1"/>
</dbReference>
<dbReference type="eggNOG" id="KOG0592">
    <property type="taxonomic scope" value="Eukaryota"/>
</dbReference>
<feature type="domain" description="Protein kinase" evidence="11">
    <location>
        <begin position="41"/>
        <end position="381"/>
    </location>
</feature>
<dbReference type="GO" id="GO:0005524">
    <property type="term" value="F:ATP binding"/>
    <property type="evidence" value="ECO:0007669"/>
    <property type="project" value="UniProtKB-UniRule"/>
</dbReference>
<dbReference type="SUPFAM" id="SSF56112">
    <property type="entry name" value="Protein kinase-like (PK-like)"/>
    <property type="match status" value="1"/>
</dbReference>
<dbReference type="AlphaFoldDB" id="I7MAV1"/>
<dbReference type="InterPro" id="IPR017441">
    <property type="entry name" value="Protein_kinase_ATP_BS"/>
</dbReference>
<comment type="catalytic activity">
    <reaction evidence="8">
        <text>L-seryl-[protein] + ATP = O-phospho-L-seryl-[protein] + ADP + H(+)</text>
        <dbReference type="Rhea" id="RHEA:17989"/>
        <dbReference type="Rhea" id="RHEA-COMP:9863"/>
        <dbReference type="Rhea" id="RHEA-COMP:11604"/>
        <dbReference type="ChEBI" id="CHEBI:15378"/>
        <dbReference type="ChEBI" id="CHEBI:29999"/>
        <dbReference type="ChEBI" id="CHEBI:30616"/>
        <dbReference type="ChEBI" id="CHEBI:83421"/>
        <dbReference type="ChEBI" id="CHEBI:456216"/>
        <dbReference type="EC" id="2.7.11.1"/>
    </reaction>
</comment>
<feature type="compositionally biased region" description="Low complexity" evidence="10">
    <location>
        <begin position="21"/>
        <end position="31"/>
    </location>
</feature>
<keyword evidence="4 9" id="KW-0547">Nucleotide-binding</keyword>
<dbReference type="InParanoid" id="I7MAV1"/>
<organism evidence="12 13">
    <name type="scientific">Tetrahymena thermophila (strain SB210)</name>
    <dbReference type="NCBI Taxonomy" id="312017"/>
    <lineage>
        <taxon>Eukaryota</taxon>
        <taxon>Sar</taxon>
        <taxon>Alveolata</taxon>
        <taxon>Ciliophora</taxon>
        <taxon>Intramacronucleata</taxon>
        <taxon>Oligohymenophorea</taxon>
        <taxon>Hymenostomatida</taxon>
        <taxon>Tetrahymenina</taxon>
        <taxon>Tetrahymenidae</taxon>
        <taxon>Tetrahymena</taxon>
    </lineage>
</organism>
<evidence type="ECO:0000256" key="8">
    <source>
        <dbReference type="ARBA" id="ARBA00048679"/>
    </source>
</evidence>
<evidence type="ECO:0000256" key="2">
    <source>
        <dbReference type="ARBA" id="ARBA00022527"/>
    </source>
</evidence>
<feature type="region of interest" description="Disordered" evidence="10">
    <location>
        <begin position="480"/>
        <end position="526"/>
    </location>
</feature>
<feature type="compositionally biased region" description="Polar residues" evidence="10">
    <location>
        <begin position="1"/>
        <end position="20"/>
    </location>
</feature>
<dbReference type="Gene3D" id="1.10.510.10">
    <property type="entry name" value="Transferase(Phosphotransferase) domain 1"/>
    <property type="match status" value="2"/>
</dbReference>
<dbReference type="Pfam" id="PF00069">
    <property type="entry name" value="Pkinase"/>
    <property type="match status" value="2"/>
</dbReference>
<feature type="binding site" evidence="9">
    <location>
        <position position="69"/>
    </location>
    <ligand>
        <name>ATP</name>
        <dbReference type="ChEBI" id="CHEBI:30616"/>
    </ligand>
</feature>
<dbReference type="Gene3D" id="3.30.200.20">
    <property type="entry name" value="Phosphorylase Kinase, domain 1"/>
    <property type="match status" value="1"/>
</dbReference>
<feature type="region of interest" description="Disordered" evidence="10">
    <location>
        <begin position="1"/>
        <end position="35"/>
    </location>
</feature>
<evidence type="ECO:0000256" key="6">
    <source>
        <dbReference type="ARBA" id="ARBA00022840"/>
    </source>
</evidence>
<proteinExistence type="predicted"/>
<gene>
    <name evidence="12" type="ORF">TTHERM_00326840</name>
</gene>
<evidence type="ECO:0000256" key="3">
    <source>
        <dbReference type="ARBA" id="ARBA00022679"/>
    </source>
</evidence>
<protein>
    <recommendedName>
        <fullName evidence="1">non-specific serine/threonine protein kinase</fullName>
        <ecNumber evidence="1">2.7.11.1</ecNumber>
    </recommendedName>
</protein>
<dbReference type="RefSeq" id="XP_001026447.3">
    <property type="nucleotide sequence ID" value="XM_001026447.4"/>
</dbReference>
<dbReference type="KEGG" id="tet:TTHERM_00326840"/>
<feature type="compositionally biased region" description="Polar residues" evidence="10">
    <location>
        <begin position="488"/>
        <end position="526"/>
    </location>
</feature>
<evidence type="ECO:0000256" key="10">
    <source>
        <dbReference type="SAM" id="MobiDB-lite"/>
    </source>
</evidence>
<keyword evidence="13" id="KW-1185">Reference proteome</keyword>
<keyword evidence="3" id="KW-0808">Transferase</keyword>
<dbReference type="InterPro" id="IPR050236">
    <property type="entry name" value="Ser_Thr_kinase_AGC"/>
</dbReference>
<feature type="compositionally biased region" description="Low complexity" evidence="10">
    <location>
        <begin position="415"/>
        <end position="426"/>
    </location>
</feature>
<dbReference type="InterPro" id="IPR011009">
    <property type="entry name" value="Kinase-like_dom_sf"/>
</dbReference>
<dbReference type="PANTHER" id="PTHR24356:SF163">
    <property type="entry name" value="3-PHOSPHOINOSITIDE-DEPENDENT PROTEIN KINASE 1-RELATED"/>
    <property type="match status" value="1"/>
</dbReference>
<dbReference type="GeneID" id="7833156"/>
<evidence type="ECO:0000256" key="7">
    <source>
        <dbReference type="ARBA" id="ARBA00047899"/>
    </source>
</evidence>
<dbReference type="GO" id="GO:0004674">
    <property type="term" value="F:protein serine/threonine kinase activity"/>
    <property type="evidence" value="ECO:0007669"/>
    <property type="project" value="UniProtKB-KW"/>
</dbReference>
<evidence type="ECO:0000259" key="11">
    <source>
        <dbReference type="PROSITE" id="PS50011"/>
    </source>
</evidence>
<dbReference type="Proteomes" id="UP000009168">
    <property type="component" value="Unassembled WGS sequence"/>
</dbReference>
<evidence type="ECO:0000313" key="13">
    <source>
        <dbReference type="Proteomes" id="UP000009168"/>
    </source>
</evidence>
<dbReference type="InterPro" id="IPR008271">
    <property type="entry name" value="Ser/Thr_kinase_AS"/>
</dbReference>
<dbReference type="PROSITE" id="PS00107">
    <property type="entry name" value="PROTEIN_KINASE_ATP"/>
    <property type="match status" value="1"/>
</dbReference>
<comment type="catalytic activity">
    <reaction evidence="7">
        <text>L-threonyl-[protein] + ATP = O-phospho-L-threonyl-[protein] + ADP + H(+)</text>
        <dbReference type="Rhea" id="RHEA:46608"/>
        <dbReference type="Rhea" id="RHEA-COMP:11060"/>
        <dbReference type="Rhea" id="RHEA-COMP:11605"/>
        <dbReference type="ChEBI" id="CHEBI:15378"/>
        <dbReference type="ChEBI" id="CHEBI:30013"/>
        <dbReference type="ChEBI" id="CHEBI:30616"/>
        <dbReference type="ChEBI" id="CHEBI:61977"/>
        <dbReference type="ChEBI" id="CHEBI:456216"/>
        <dbReference type="EC" id="2.7.11.1"/>
    </reaction>
</comment>
<accession>I7MAV1</accession>
<evidence type="ECO:0000256" key="9">
    <source>
        <dbReference type="PROSITE-ProRule" id="PRU10141"/>
    </source>
</evidence>
<feature type="compositionally biased region" description="Acidic residues" evidence="10">
    <location>
        <begin position="430"/>
        <end position="447"/>
    </location>
</feature>
<dbReference type="GO" id="GO:0035556">
    <property type="term" value="P:intracellular signal transduction"/>
    <property type="evidence" value="ECO:0007669"/>
    <property type="project" value="TreeGrafter"/>
</dbReference>
<keyword evidence="6 9" id="KW-0067">ATP-binding</keyword>
<dbReference type="InterPro" id="IPR000719">
    <property type="entry name" value="Prot_kinase_dom"/>
</dbReference>
<dbReference type="STRING" id="312017.I7MAV1"/>
<evidence type="ECO:0000256" key="4">
    <source>
        <dbReference type="ARBA" id="ARBA00022741"/>
    </source>
</evidence>
<sequence>MKRTNQDTNVSQNRPNLPNLSQQSSTQSQQSNSITDRLKEYEKIREIGRGAYGIVHKVRNKRGQYLAMKEINQTKLNKDKKAHQIYMEKIMKYFKFPGIPELYSCFRDKSQSTIYIVMAYAEGGQFQRIIKKYHQYFTFEVVQFFVAEMVLILEYIHSLGFSHRDFKPENLVLTKDGHLQLIDFGTLNDYCKKLIPQGAIDEVRIKDDYRRQKFEREKIREIKMRQQEAIHNHEMGNADAPNINQTSLNDGILQPSDIEEIEQRLRSQTFCGTAEYLCPEMLEDDVCYMNGDLWALGCIIYKIFTNNTPFVDSQEFLIFNKIKQGIYNKNHEQIPPVANDLISKLLVLDQYERLGSVVVDENITKETVHEAYKKLKSHPFFDGVVWENLYKQRPPEMILQIISGQYDEIKKQLNENQKGPNQGQKNQNDDNNDEDDSEDEDDQEDQEDQAELYIKNQIKMNEQKNLENMRKSAHIPTGYIQENEEKSANQNQVSNSLNGRKTCSEELAQSPSKNKQNQSIGKSDNQNTSYLNVVSSLKPPFTEANLYYQTLINKVNKKLFFIPVKKPRQILLFNTDPIRIIYYIPFRSKLNLKYIVIDENASIKLETPQRIIINDHSDKYVFENIKQDTAQQLYQAILKLQQLKQQQNN</sequence>
<dbReference type="OrthoDB" id="10553195at2759"/>
<dbReference type="EC" id="2.7.11.1" evidence="1"/>
<feature type="region of interest" description="Disordered" evidence="10">
    <location>
        <begin position="415"/>
        <end position="447"/>
    </location>
</feature>
<keyword evidence="2" id="KW-0723">Serine/threonine-protein kinase</keyword>
<keyword evidence="5 12" id="KW-0418">Kinase</keyword>
<dbReference type="PANTHER" id="PTHR24356">
    <property type="entry name" value="SERINE/THREONINE-PROTEIN KINASE"/>
    <property type="match status" value="1"/>
</dbReference>
<evidence type="ECO:0000256" key="5">
    <source>
        <dbReference type="ARBA" id="ARBA00022777"/>
    </source>
</evidence>
<evidence type="ECO:0000256" key="1">
    <source>
        <dbReference type="ARBA" id="ARBA00012513"/>
    </source>
</evidence>
<name>I7MAV1_TETTS</name>
<reference evidence="13" key="1">
    <citation type="journal article" date="2006" name="PLoS Biol.">
        <title>Macronuclear genome sequence of the ciliate Tetrahymena thermophila, a model eukaryote.</title>
        <authorList>
            <person name="Eisen J.A."/>
            <person name="Coyne R.S."/>
            <person name="Wu M."/>
            <person name="Wu D."/>
            <person name="Thiagarajan M."/>
            <person name="Wortman J.R."/>
            <person name="Badger J.H."/>
            <person name="Ren Q."/>
            <person name="Amedeo P."/>
            <person name="Jones K.M."/>
            <person name="Tallon L.J."/>
            <person name="Delcher A.L."/>
            <person name="Salzberg S.L."/>
            <person name="Silva J.C."/>
            <person name="Haas B.J."/>
            <person name="Majoros W.H."/>
            <person name="Farzad M."/>
            <person name="Carlton J.M."/>
            <person name="Smith R.K. Jr."/>
            <person name="Garg J."/>
            <person name="Pearlman R.E."/>
            <person name="Karrer K.M."/>
            <person name="Sun L."/>
            <person name="Manning G."/>
            <person name="Elde N.C."/>
            <person name="Turkewitz A.P."/>
            <person name="Asai D.J."/>
            <person name="Wilkes D.E."/>
            <person name="Wang Y."/>
            <person name="Cai H."/>
            <person name="Collins K."/>
            <person name="Stewart B.A."/>
            <person name="Lee S.R."/>
            <person name="Wilamowska K."/>
            <person name="Weinberg Z."/>
            <person name="Ruzzo W.L."/>
            <person name="Wloga D."/>
            <person name="Gaertig J."/>
            <person name="Frankel J."/>
            <person name="Tsao C.-C."/>
            <person name="Gorovsky M.A."/>
            <person name="Keeling P.J."/>
            <person name="Waller R.F."/>
            <person name="Patron N.J."/>
            <person name="Cherry J.M."/>
            <person name="Stover N.A."/>
            <person name="Krieger C.J."/>
            <person name="del Toro C."/>
            <person name="Ryder H.F."/>
            <person name="Williamson S.C."/>
            <person name="Barbeau R.A."/>
            <person name="Hamilton E.P."/>
            <person name="Orias E."/>
        </authorList>
    </citation>
    <scope>NUCLEOTIDE SEQUENCE [LARGE SCALE GENOMIC DNA]</scope>
    <source>
        <strain evidence="13">SB210</strain>
    </source>
</reference>